<dbReference type="EMBL" id="CP036279">
    <property type="protein sequence ID" value="QDU62809.1"/>
    <property type="molecule type" value="Genomic_DNA"/>
</dbReference>
<keyword evidence="2" id="KW-0472">Membrane</keyword>
<sequence>MLSRVPLSLLAFADLVLLLLWRLRGRIPEGHHRAMVDSDPRERLALGRRGTSGHIDDNISPNGPVIARSRRHDAQPHKPRTAESAWVFACMVLMTYDLGPGTTLSCDEPSCRKRLKRMGPFPNGRFLPLNEINPYAPPTSDSPALKLHADGPGSLSGPWRDGEYLVVDTESGLPDYCVVTGEPCGDRRWKYNATHLTQGLVILVTVCVFLVGPFAALVPTFFQRKATLHLGLSEERYQRRKKAMLINWTLLLTAFMIIVGIFVFDFQKEGWLIGIVAGAGAAILCIGVSMWGFPRIATHDITKGNRYVSEECQRGLPGSTTPLGAGAEGGRDRAAVRDVNGVGGGDSTRFGPPRTESRRRAAVATRARTSPASYPPRSLSS</sequence>
<dbReference type="AlphaFoldDB" id="A0A518B755"/>
<reference evidence="3 4" key="1">
    <citation type="submission" date="2019-02" db="EMBL/GenBank/DDBJ databases">
        <title>Deep-cultivation of Planctomycetes and their phenomic and genomic characterization uncovers novel biology.</title>
        <authorList>
            <person name="Wiegand S."/>
            <person name="Jogler M."/>
            <person name="Boedeker C."/>
            <person name="Pinto D."/>
            <person name="Vollmers J."/>
            <person name="Rivas-Marin E."/>
            <person name="Kohn T."/>
            <person name="Peeters S.H."/>
            <person name="Heuer A."/>
            <person name="Rast P."/>
            <person name="Oberbeckmann S."/>
            <person name="Bunk B."/>
            <person name="Jeske O."/>
            <person name="Meyerdierks A."/>
            <person name="Storesund J.E."/>
            <person name="Kallscheuer N."/>
            <person name="Luecker S."/>
            <person name="Lage O.M."/>
            <person name="Pohl T."/>
            <person name="Merkel B.J."/>
            <person name="Hornburger P."/>
            <person name="Mueller R.-W."/>
            <person name="Bruemmer F."/>
            <person name="Labrenz M."/>
            <person name="Spormann A.M."/>
            <person name="Op den Camp H."/>
            <person name="Overmann J."/>
            <person name="Amann R."/>
            <person name="Jetten M.S.M."/>
            <person name="Mascher T."/>
            <person name="Medema M.H."/>
            <person name="Devos D.P."/>
            <person name="Kaster A.-K."/>
            <person name="Ovreas L."/>
            <person name="Rohde M."/>
            <person name="Galperin M.Y."/>
            <person name="Jogler C."/>
        </authorList>
    </citation>
    <scope>NUCLEOTIDE SEQUENCE [LARGE SCALE GENOMIC DNA]</scope>
    <source>
        <strain evidence="3 4">Pan216</strain>
    </source>
</reference>
<feature type="region of interest" description="Disordered" evidence="1">
    <location>
        <begin position="336"/>
        <end position="381"/>
    </location>
</feature>
<evidence type="ECO:0000313" key="3">
    <source>
        <dbReference type="EMBL" id="QDU62809.1"/>
    </source>
</evidence>
<evidence type="ECO:0000256" key="2">
    <source>
        <dbReference type="SAM" id="Phobius"/>
    </source>
</evidence>
<protein>
    <submittedName>
        <fullName evidence="3">Uncharacterized protein</fullName>
    </submittedName>
</protein>
<dbReference type="KEGG" id="knv:Pan216_36800"/>
<accession>A0A518B755</accession>
<name>A0A518B755_9BACT</name>
<feature type="transmembrane region" description="Helical" evidence="2">
    <location>
        <begin position="243"/>
        <end position="264"/>
    </location>
</feature>
<feature type="compositionally biased region" description="Low complexity" evidence="1">
    <location>
        <begin position="362"/>
        <end position="372"/>
    </location>
</feature>
<keyword evidence="2" id="KW-0812">Transmembrane</keyword>
<feature type="transmembrane region" description="Helical" evidence="2">
    <location>
        <begin position="200"/>
        <end position="222"/>
    </location>
</feature>
<proteinExistence type="predicted"/>
<evidence type="ECO:0000256" key="1">
    <source>
        <dbReference type="SAM" id="MobiDB-lite"/>
    </source>
</evidence>
<keyword evidence="4" id="KW-1185">Reference proteome</keyword>
<dbReference type="Proteomes" id="UP000317093">
    <property type="component" value="Chromosome"/>
</dbReference>
<feature type="transmembrane region" description="Helical" evidence="2">
    <location>
        <begin position="270"/>
        <end position="293"/>
    </location>
</feature>
<gene>
    <name evidence="3" type="ORF">Pan216_36800</name>
</gene>
<keyword evidence="2" id="KW-1133">Transmembrane helix</keyword>
<evidence type="ECO:0000313" key="4">
    <source>
        <dbReference type="Proteomes" id="UP000317093"/>
    </source>
</evidence>
<organism evidence="3 4">
    <name type="scientific">Kolteria novifilia</name>
    <dbReference type="NCBI Taxonomy" id="2527975"/>
    <lineage>
        <taxon>Bacteria</taxon>
        <taxon>Pseudomonadati</taxon>
        <taxon>Planctomycetota</taxon>
        <taxon>Planctomycetia</taxon>
        <taxon>Kolteriales</taxon>
        <taxon>Kolteriaceae</taxon>
        <taxon>Kolteria</taxon>
    </lineage>
</organism>